<keyword evidence="2" id="KW-0732">Signal</keyword>
<feature type="chain" id="PRO_5006395444" evidence="2">
    <location>
        <begin position="21"/>
        <end position="301"/>
    </location>
</feature>
<feature type="region of interest" description="Disordered" evidence="1">
    <location>
        <begin position="216"/>
        <end position="237"/>
    </location>
</feature>
<organism evidence="3 4">
    <name type="scientific">Stenotrophomonas ginsengisoli</name>
    <dbReference type="NCBI Taxonomy" id="336566"/>
    <lineage>
        <taxon>Bacteria</taxon>
        <taxon>Pseudomonadati</taxon>
        <taxon>Pseudomonadota</taxon>
        <taxon>Gammaproteobacteria</taxon>
        <taxon>Lysobacterales</taxon>
        <taxon>Lysobacteraceae</taxon>
        <taxon>Stenotrophomonas</taxon>
    </lineage>
</organism>
<feature type="region of interest" description="Disordered" evidence="1">
    <location>
        <begin position="25"/>
        <end position="52"/>
    </location>
</feature>
<feature type="compositionally biased region" description="Low complexity" evidence="1">
    <location>
        <begin position="225"/>
        <end position="237"/>
    </location>
</feature>
<evidence type="ECO:0000256" key="2">
    <source>
        <dbReference type="SAM" id="SignalP"/>
    </source>
</evidence>
<comment type="caution">
    <text evidence="3">The sequence shown here is derived from an EMBL/GenBank/DDBJ whole genome shotgun (WGS) entry which is preliminary data.</text>
</comment>
<dbReference type="PATRIC" id="fig|336566.3.peg.3073"/>
<evidence type="ECO:0000256" key="1">
    <source>
        <dbReference type="SAM" id="MobiDB-lite"/>
    </source>
</evidence>
<dbReference type="RefSeq" id="WP_057636865.1">
    <property type="nucleotide sequence ID" value="NZ_LDJM01000008.1"/>
</dbReference>
<evidence type="ECO:0000313" key="3">
    <source>
        <dbReference type="EMBL" id="KRG78783.1"/>
    </source>
</evidence>
<reference evidence="3 4" key="1">
    <citation type="submission" date="2015-05" db="EMBL/GenBank/DDBJ databases">
        <title>Genome sequencing and analysis of members of genus Stenotrophomonas.</title>
        <authorList>
            <person name="Patil P.P."/>
            <person name="Midha S."/>
            <person name="Patil P.B."/>
        </authorList>
    </citation>
    <scope>NUCLEOTIDE SEQUENCE [LARGE SCALE GENOMIC DNA]</scope>
    <source>
        <strain evidence="3 4">DSM 24757</strain>
    </source>
</reference>
<accession>A0A0R0D957</accession>
<keyword evidence="4" id="KW-1185">Reference proteome</keyword>
<feature type="signal peptide" evidence="2">
    <location>
        <begin position="1"/>
        <end position="20"/>
    </location>
</feature>
<proteinExistence type="predicted"/>
<sequence length="301" mass="31697">MRTRNLTSSACALLLTAGLAACGQSGDGPAGTDAASTDAAPSAPAQLSPTERDKRLQAWRNTTYGEQASADQAWRDRDNNRPLHRYQCLDEAVEIAGIQHSLVAVCANRDDAAADEAGLLDLWLLRADANGGLETVDGRRGITLGSGGVVGEVSLITLGADIPGVAIQAGVGDANQAMQGETVLVAAHHGQLRQVARFASHYDNQAQLQCQDDADIQDQDDDGAATDSAAATAGAPDCEAGLRQLRTTWQADTSSQREGFWPLQLSHSGVACGSAVIENLRLDYDPGLRHYPTPELDNRCP</sequence>
<name>A0A0R0D957_9GAMM</name>
<dbReference type="PROSITE" id="PS51257">
    <property type="entry name" value="PROKAR_LIPOPROTEIN"/>
    <property type="match status" value="1"/>
</dbReference>
<dbReference type="OrthoDB" id="6020650at2"/>
<feature type="compositionally biased region" description="Low complexity" evidence="1">
    <location>
        <begin position="30"/>
        <end position="45"/>
    </location>
</feature>
<dbReference type="STRING" id="336566.ABB30_03215"/>
<evidence type="ECO:0000313" key="4">
    <source>
        <dbReference type="Proteomes" id="UP000050956"/>
    </source>
</evidence>
<protein>
    <submittedName>
        <fullName evidence="3">Uncharacterized protein</fullName>
    </submittedName>
</protein>
<dbReference type="AlphaFoldDB" id="A0A0R0D957"/>
<dbReference type="Proteomes" id="UP000050956">
    <property type="component" value="Unassembled WGS sequence"/>
</dbReference>
<dbReference type="EMBL" id="LDJM01000008">
    <property type="protein sequence ID" value="KRG78783.1"/>
    <property type="molecule type" value="Genomic_DNA"/>
</dbReference>
<gene>
    <name evidence="3" type="ORF">ABB30_03215</name>
</gene>